<feature type="region of interest" description="Disordered" evidence="1">
    <location>
        <begin position="139"/>
        <end position="158"/>
    </location>
</feature>
<dbReference type="Proteomes" id="UP000292957">
    <property type="component" value="Unassembled WGS sequence"/>
</dbReference>
<proteinExistence type="predicted"/>
<reference evidence="2" key="1">
    <citation type="submission" date="2019-01" db="EMBL/GenBank/DDBJ databases">
        <title>Draft genome sequences of three monokaryotic isolates of the white-rot basidiomycete fungus Dichomitus squalens.</title>
        <authorList>
            <consortium name="DOE Joint Genome Institute"/>
            <person name="Lopez S.C."/>
            <person name="Andreopoulos B."/>
            <person name="Pangilinan J."/>
            <person name="Lipzen A."/>
            <person name="Riley R."/>
            <person name="Ahrendt S."/>
            <person name="Ng V."/>
            <person name="Barry K."/>
            <person name="Daum C."/>
            <person name="Grigoriev I.V."/>
            <person name="Hilden K.S."/>
            <person name="Makela M.R."/>
            <person name="de Vries R.P."/>
        </authorList>
    </citation>
    <scope>NUCLEOTIDE SEQUENCE [LARGE SCALE GENOMIC DNA]</scope>
    <source>
        <strain evidence="2">OM18370.1</strain>
    </source>
</reference>
<accession>A0A4Q9M381</accession>
<dbReference type="OrthoDB" id="2802845at2759"/>
<organism evidence="2">
    <name type="scientific">Dichomitus squalens</name>
    <dbReference type="NCBI Taxonomy" id="114155"/>
    <lineage>
        <taxon>Eukaryota</taxon>
        <taxon>Fungi</taxon>
        <taxon>Dikarya</taxon>
        <taxon>Basidiomycota</taxon>
        <taxon>Agaricomycotina</taxon>
        <taxon>Agaricomycetes</taxon>
        <taxon>Polyporales</taxon>
        <taxon>Polyporaceae</taxon>
        <taxon>Dichomitus</taxon>
    </lineage>
</organism>
<name>A0A4Q9M381_9APHY</name>
<evidence type="ECO:0000313" key="2">
    <source>
        <dbReference type="EMBL" id="TBU21199.1"/>
    </source>
</evidence>
<protein>
    <submittedName>
        <fullName evidence="2">Uncharacterized protein</fullName>
    </submittedName>
</protein>
<sequence>MTVGQLLIEVKTRMEASDHRFIFVSLSGSHIVGDEALPLQLWKLRNAGRPRMSDNSVRISPSNIPHSTTLDALTSPSFGTLHRNFVNADITIEPEHHGGEMLLVLHIICITDWTYIKDGRRHHHCYALLLTSLFPMDAPGGQEPELTSGGESDVDTDNEPMEGPHGTVLVPATPSPPRRVATPHIGAATSPPTSTITRSSSTVVMRSLPASIWQPNSPWQPSRPESAFVRQLGLASLPEGVYRLSSPLDQQPTPRLVVIGGPNVAGLGQAFKTILARACKEQDFTQILNPNRSFQISQDGSSHPGSTLSLGSGVEREVLQNLFETYRAQAHLYFAPRADGHCTIVTIRDIESARFIPQERLDDLAVLGALSALLLVHGIAPTPLSPVVLHYFAHNCNLHSIHPALCAEWHPELRLLIDRWLSLGPNDDINDFNAHFLSFHAERHIACVAVRDEQSHRALAAEMLYKATIGSAPPEHPEIQAFISGFRLSCRNGFSFYHVSLEARS</sequence>
<dbReference type="EMBL" id="ML143673">
    <property type="protein sequence ID" value="TBU21199.1"/>
    <property type="molecule type" value="Genomic_DNA"/>
</dbReference>
<gene>
    <name evidence="2" type="ORF">BD311DRAFT_679096</name>
</gene>
<evidence type="ECO:0000256" key="1">
    <source>
        <dbReference type="SAM" id="MobiDB-lite"/>
    </source>
</evidence>
<dbReference type="AlphaFoldDB" id="A0A4Q9M381"/>